<proteinExistence type="predicted"/>
<accession>A0A1M6L2T1</accession>
<protein>
    <submittedName>
        <fullName evidence="1">Uncharacterized protein</fullName>
    </submittedName>
</protein>
<dbReference type="Proteomes" id="UP000183952">
    <property type="component" value="Unassembled WGS sequence"/>
</dbReference>
<dbReference type="AlphaFoldDB" id="A0A1M6L2T1"/>
<sequence>MNIYELHNLKEWAEIIGKEYKDSTNSRKALVSELECYGKFEKVGRKYQFTELYDVKKEKVDNRINNGQNENSHKHSTTDYADLQYILLDYLYKQQNKSILYLTNNLLATKLLTSDNYNFCRKNEEYFILYLKGIKALENSIVVKDLFSNVNSNVKGIMATALKNLNEKYGLIYEYGYVINYLDYNDKGQVVTLTRAVTEAESEAEVIKVAIEKFIQKFNIKHEKMLSKRKSIKILKSVNDAFSLSEKYQKEFWEDLNFDICCALYDNFKVEVELCYNAYTIHHHTLDFVKCEEILNDKNIDDMQVQMKEKFINNRIKSVQKKIKIMDMFIEEKIKTCDVWGIMNETHIQSVLYANYGSSSIIYEKFYLEQYTNILNLLILNQNNTSKEIKDIFGSVTAVKAKIQAKRNAKEQVKS</sequence>
<dbReference type="EMBL" id="FRAD01000005">
    <property type="protein sequence ID" value="SHJ65444.1"/>
    <property type="molecule type" value="Genomic_DNA"/>
</dbReference>
<evidence type="ECO:0000313" key="2">
    <source>
        <dbReference type="Proteomes" id="UP000183952"/>
    </source>
</evidence>
<organism evidence="1 2">
    <name type="scientific">Hathewaya proteolytica DSM 3090</name>
    <dbReference type="NCBI Taxonomy" id="1121331"/>
    <lineage>
        <taxon>Bacteria</taxon>
        <taxon>Bacillati</taxon>
        <taxon>Bacillota</taxon>
        <taxon>Clostridia</taxon>
        <taxon>Eubacteriales</taxon>
        <taxon>Clostridiaceae</taxon>
        <taxon>Hathewaya</taxon>
    </lineage>
</organism>
<gene>
    <name evidence="1" type="ORF">SAMN02745248_00599</name>
</gene>
<dbReference type="RefSeq" id="WP_072902169.1">
    <property type="nucleotide sequence ID" value="NZ_FRAD01000005.1"/>
</dbReference>
<dbReference type="STRING" id="1121331.SAMN02745248_00599"/>
<reference evidence="1 2" key="1">
    <citation type="submission" date="2016-11" db="EMBL/GenBank/DDBJ databases">
        <authorList>
            <person name="Jaros S."/>
            <person name="Januszkiewicz K."/>
            <person name="Wedrychowicz H."/>
        </authorList>
    </citation>
    <scope>NUCLEOTIDE SEQUENCE [LARGE SCALE GENOMIC DNA]</scope>
    <source>
        <strain evidence="1 2">DSM 3090</strain>
    </source>
</reference>
<evidence type="ECO:0000313" key="1">
    <source>
        <dbReference type="EMBL" id="SHJ65444.1"/>
    </source>
</evidence>
<dbReference type="OrthoDB" id="1938795at2"/>
<keyword evidence="2" id="KW-1185">Reference proteome</keyword>
<name>A0A1M6L2T1_9CLOT</name>